<organism evidence="1 2">
    <name type="scientific">Pluteus cervinus</name>
    <dbReference type="NCBI Taxonomy" id="181527"/>
    <lineage>
        <taxon>Eukaryota</taxon>
        <taxon>Fungi</taxon>
        <taxon>Dikarya</taxon>
        <taxon>Basidiomycota</taxon>
        <taxon>Agaricomycotina</taxon>
        <taxon>Agaricomycetes</taxon>
        <taxon>Agaricomycetidae</taxon>
        <taxon>Agaricales</taxon>
        <taxon>Pluteineae</taxon>
        <taxon>Pluteaceae</taxon>
        <taxon>Pluteus</taxon>
    </lineage>
</organism>
<proteinExistence type="predicted"/>
<name>A0ACD3B042_9AGAR</name>
<evidence type="ECO:0000313" key="1">
    <source>
        <dbReference type="EMBL" id="TFK71385.1"/>
    </source>
</evidence>
<feature type="non-terminal residue" evidence="1">
    <location>
        <position position="1"/>
    </location>
</feature>
<accession>A0ACD3B042</accession>
<protein>
    <submittedName>
        <fullName evidence="1">Uncharacterized protein</fullName>
    </submittedName>
</protein>
<gene>
    <name evidence="1" type="ORF">BDN72DRAFT_895629</name>
</gene>
<evidence type="ECO:0000313" key="2">
    <source>
        <dbReference type="Proteomes" id="UP000308600"/>
    </source>
</evidence>
<dbReference type="EMBL" id="ML208298">
    <property type="protein sequence ID" value="TFK71385.1"/>
    <property type="molecule type" value="Genomic_DNA"/>
</dbReference>
<dbReference type="Proteomes" id="UP000308600">
    <property type="component" value="Unassembled WGS sequence"/>
</dbReference>
<keyword evidence="2" id="KW-1185">Reference proteome</keyword>
<reference evidence="1 2" key="1">
    <citation type="journal article" date="2019" name="Nat. Ecol. Evol.">
        <title>Megaphylogeny resolves global patterns of mushroom evolution.</title>
        <authorList>
            <person name="Varga T."/>
            <person name="Krizsan K."/>
            <person name="Foldi C."/>
            <person name="Dima B."/>
            <person name="Sanchez-Garcia M."/>
            <person name="Sanchez-Ramirez S."/>
            <person name="Szollosi G.J."/>
            <person name="Szarkandi J.G."/>
            <person name="Papp V."/>
            <person name="Albert L."/>
            <person name="Andreopoulos W."/>
            <person name="Angelini C."/>
            <person name="Antonin V."/>
            <person name="Barry K.W."/>
            <person name="Bougher N.L."/>
            <person name="Buchanan P."/>
            <person name="Buyck B."/>
            <person name="Bense V."/>
            <person name="Catcheside P."/>
            <person name="Chovatia M."/>
            <person name="Cooper J."/>
            <person name="Damon W."/>
            <person name="Desjardin D."/>
            <person name="Finy P."/>
            <person name="Geml J."/>
            <person name="Haridas S."/>
            <person name="Hughes K."/>
            <person name="Justo A."/>
            <person name="Karasinski D."/>
            <person name="Kautmanova I."/>
            <person name="Kiss B."/>
            <person name="Kocsube S."/>
            <person name="Kotiranta H."/>
            <person name="LaButti K.M."/>
            <person name="Lechner B.E."/>
            <person name="Liimatainen K."/>
            <person name="Lipzen A."/>
            <person name="Lukacs Z."/>
            <person name="Mihaltcheva S."/>
            <person name="Morgado L.N."/>
            <person name="Niskanen T."/>
            <person name="Noordeloos M.E."/>
            <person name="Ohm R.A."/>
            <person name="Ortiz-Santana B."/>
            <person name="Ovrebo C."/>
            <person name="Racz N."/>
            <person name="Riley R."/>
            <person name="Savchenko A."/>
            <person name="Shiryaev A."/>
            <person name="Soop K."/>
            <person name="Spirin V."/>
            <person name="Szebenyi C."/>
            <person name="Tomsovsky M."/>
            <person name="Tulloss R.E."/>
            <person name="Uehling J."/>
            <person name="Grigoriev I.V."/>
            <person name="Vagvolgyi C."/>
            <person name="Papp T."/>
            <person name="Martin F.M."/>
            <person name="Miettinen O."/>
            <person name="Hibbett D.S."/>
            <person name="Nagy L.G."/>
        </authorList>
    </citation>
    <scope>NUCLEOTIDE SEQUENCE [LARGE SCALE GENOMIC DNA]</scope>
    <source>
        <strain evidence="1 2">NL-1719</strain>
    </source>
</reference>
<sequence>AVLAANVSRNKILEDLSITPGVQASLPKLGRYSAEGGKFCLLTGAASIYFIALVAAVSNKSELMGFTGDEVARVATLLRCPYPDYPEGKIIVQSIIPAVAYLRQTYTFILPTNLNLTNTWHFNLSNSIDYGQVDCQDLQQTDKLMDSLSYE</sequence>